<accession>A0ACB8FF23</accession>
<dbReference type="EMBL" id="CM037617">
    <property type="protein sequence ID" value="KAH8004110.1"/>
    <property type="molecule type" value="Genomic_DNA"/>
</dbReference>
<evidence type="ECO:0000313" key="2">
    <source>
        <dbReference type="Proteomes" id="UP000827872"/>
    </source>
</evidence>
<organism evidence="1 2">
    <name type="scientific">Sphaerodactylus townsendi</name>
    <dbReference type="NCBI Taxonomy" id="933632"/>
    <lineage>
        <taxon>Eukaryota</taxon>
        <taxon>Metazoa</taxon>
        <taxon>Chordata</taxon>
        <taxon>Craniata</taxon>
        <taxon>Vertebrata</taxon>
        <taxon>Euteleostomi</taxon>
        <taxon>Lepidosauria</taxon>
        <taxon>Squamata</taxon>
        <taxon>Bifurcata</taxon>
        <taxon>Gekkota</taxon>
        <taxon>Sphaerodactylidae</taxon>
        <taxon>Sphaerodactylus</taxon>
    </lineage>
</organism>
<comment type="caution">
    <text evidence="1">The sequence shown here is derived from an EMBL/GenBank/DDBJ whole genome shotgun (WGS) entry which is preliminary data.</text>
</comment>
<reference evidence="1" key="1">
    <citation type="submission" date="2021-08" db="EMBL/GenBank/DDBJ databases">
        <title>The first chromosome-level gecko genome reveals the dynamic sex chromosomes of Neotropical dwarf geckos (Sphaerodactylidae: Sphaerodactylus).</title>
        <authorList>
            <person name="Pinto B.J."/>
            <person name="Keating S.E."/>
            <person name="Gamble T."/>
        </authorList>
    </citation>
    <scope>NUCLEOTIDE SEQUENCE</scope>
    <source>
        <strain evidence="1">TG3544</strain>
    </source>
</reference>
<name>A0ACB8FF23_9SAUR</name>
<gene>
    <name evidence="1" type="ORF">K3G42_003692</name>
</gene>
<evidence type="ECO:0000313" key="1">
    <source>
        <dbReference type="EMBL" id="KAH8004110.1"/>
    </source>
</evidence>
<dbReference type="Proteomes" id="UP000827872">
    <property type="component" value="Linkage Group LG04"/>
</dbReference>
<sequence length="226" mass="25611">MNVCMSAKHQKREALDQKMAACSVHKPWKNNSCCTAKHQPGCSTAGRPTCTTSPGNHSRCHGRGRMSADTSSRETPACMNAHPTFRGAWINQVDSSWRRERILNVPLCKEDCETWWQDCKDQMTCKENWHKGWDWSSGTNECPHGSPCRPWILVFPQPKDLCEKIWTNSYQYTTFPRGSGRCIQMWFDPNDGNPNEAVAKYYSRAGKDLAACLPLALLFPVLLAVQ</sequence>
<keyword evidence="2" id="KW-1185">Reference proteome</keyword>
<proteinExistence type="predicted"/>
<protein>
    <submittedName>
        <fullName evidence="1">Uncharacterized protein</fullName>
    </submittedName>
</protein>